<dbReference type="HOGENOM" id="CLU_185243_0_0_4"/>
<evidence type="ECO:0000313" key="4">
    <source>
        <dbReference type="Proteomes" id="UP000004105"/>
    </source>
</evidence>
<dbReference type="Proteomes" id="UP000004105">
    <property type="component" value="Unassembled WGS sequence"/>
</dbReference>
<gene>
    <name evidence="3" type="ORF">HMPREF9123_1047</name>
</gene>
<accession>F2BBE2</accession>
<evidence type="ECO:0000313" key="3">
    <source>
        <dbReference type="EMBL" id="EGF11241.1"/>
    </source>
</evidence>
<dbReference type="RefSeq" id="WP_007342056.1">
    <property type="nucleotide sequence ID" value="NZ_GL878494.1"/>
</dbReference>
<proteinExistence type="predicted"/>
<organism evidence="3 4">
    <name type="scientific">Neisseria bacilliformis ATCC BAA-1200</name>
    <dbReference type="NCBI Taxonomy" id="888742"/>
    <lineage>
        <taxon>Bacteria</taxon>
        <taxon>Pseudomonadati</taxon>
        <taxon>Pseudomonadota</taxon>
        <taxon>Betaproteobacteria</taxon>
        <taxon>Neisseriales</taxon>
        <taxon>Neisseriaceae</taxon>
        <taxon>Neisseria</taxon>
    </lineage>
</organism>
<dbReference type="STRING" id="267212.GCA_001063965_00803"/>
<feature type="compositionally biased region" description="Polar residues" evidence="1">
    <location>
        <begin position="69"/>
        <end position="84"/>
    </location>
</feature>
<dbReference type="InterPro" id="IPR049967">
    <property type="entry name" value="NGO_0222-like"/>
</dbReference>
<sequence length="90" mass="9737">MNKRRAYLLLTLSFTLFFIALVGAGGWLLAAGSRQFALACFLFAFAAALAQITGLALYVREHARAQAAQRPSENTAAAQPNPESESNRHV</sequence>
<keyword evidence="4" id="KW-1185">Reference proteome</keyword>
<evidence type="ECO:0000256" key="1">
    <source>
        <dbReference type="SAM" id="MobiDB-lite"/>
    </source>
</evidence>
<protein>
    <submittedName>
        <fullName evidence="3">Uncharacterized protein</fullName>
    </submittedName>
</protein>
<keyword evidence="2" id="KW-0472">Membrane</keyword>
<feature type="transmembrane region" description="Helical" evidence="2">
    <location>
        <begin position="36"/>
        <end position="59"/>
    </location>
</feature>
<dbReference type="AlphaFoldDB" id="F2BBE2"/>
<keyword evidence="2" id="KW-0812">Transmembrane</keyword>
<dbReference type="OrthoDB" id="10002475at2"/>
<comment type="caution">
    <text evidence="3">The sequence shown here is derived from an EMBL/GenBank/DDBJ whole genome shotgun (WGS) entry which is preliminary data.</text>
</comment>
<keyword evidence="2" id="KW-1133">Transmembrane helix</keyword>
<reference evidence="3 4" key="1">
    <citation type="submission" date="2011-02" db="EMBL/GenBank/DDBJ databases">
        <authorList>
            <person name="Muzny D."/>
            <person name="Qin X."/>
            <person name="Deng J."/>
            <person name="Jiang H."/>
            <person name="Liu Y."/>
            <person name="Qu J."/>
            <person name="Song X.-Z."/>
            <person name="Zhang L."/>
            <person name="Thornton R."/>
            <person name="Coyle M."/>
            <person name="Francisco L."/>
            <person name="Jackson L."/>
            <person name="Javaid M."/>
            <person name="Korchina V."/>
            <person name="Kovar C."/>
            <person name="Mata R."/>
            <person name="Mathew T."/>
            <person name="Ngo R."/>
            <person name="Nguyen L."/>
            <person name="Nguyen N."/>
            <person name="Okwuonu G."/>
            <person name="Ongeri F."/>
            <person name="Pham C."/>
            <person name="Simmons D."/>
            <person name="Wilczek-Boney K."/>
            <person name="Hale W."/>
            <person name="Jakkamsetti A."/>
            <person name="Pham P."/>
            <person name="Ruth R."/>
            <person name="San Lucas F."/>
            <person name="Warren J."/>
            <person name="Zhang J."/>
            <person name="Zhao Z."/>
            <person name="Zhou C."/>
            <person name="Zhu D."/>
            <person name="Lee S."/>
            <person name="Bess C."/>
            <person name="Blankenburg K."/>
            <person name="Forbes L."/>
            <person name="Fu Q."/>
            <person name="Gubbala S."/>
            <person name="Hirani K."/>
            <person name="Jayaseelan J.C."/>
            <person name="Lara F."/>
            <person name="Munidasa M."/>
            <person name="Palculict T."/>
            <person name="Patil S."/>
            <person name="Pu L.-L."/>
            <person name="Saada N."/>
            <person name="Tang L."/>
            <person name="Weissenberger G."/>
            <person name="Zhu Y."/>
            <person name="Hemphill L."/>
            <person name="Shang Y."/>
            <person name="Youmans B."/>
            <person name="Ayvaz T."/>
            <person name="Ross M."/>
            <person name="Santibanez J."/>
            <person name="Aqrawi P."/>
            <person name="Gross S."/>
            <person name="Joshi V."/>
            <person name="Fowler G."/>
            <person name="Nazareth L."/>
            <person name="Reid J."/>
            <person name="Worley K."/>
            <person name="Petrosino J."/>
            <person name="Highlander S."/>
            <person name="Gibbs R."/>
        </authorList>
    </citation>
    <scope>NUCLEOTIDE SEQUENCE [LARGE SCALE GENOMIC DNA]</scope>
    <source>
        <strain evidence="3 4">ATCC BAA-1200</strain>
    </source>
</reference>
<dbReference type="EMBL" id="AFAY01000021">
    <property type="protein sequence ID" value="EGF11241.1"/>
    <property type="molecule type" value="Genomic_DNA"/>
</dbReference>
<evidence type="ECO:0000256" key="2">
    <source>
        <dbReference type="SAM" id="Phobius"/>
    </source>
</evidence>
<name>F2BBE2_9NEIS</name>
<feature type="transmembrane region" description="Helical" evidence="2">
    <location>
        <begin position="7"/>
        <end position="30"/>
    </location>
</feature>
<feature type="region of interest" description="Disordered" evidence="1">
    <location>
        <begin position="67"/>
        <end position="90"/>
    </location>
</feature>
<dbReference type="NCBIfam" id="NF042413">
    <property type="entry name" value="NGO_0222_fam"/>
    <property type="match status" value="1"/>
</dbReference>